<evidence type="ECO:0000313" key="1">
    <source>
        <dbReference type="EMBL" id="BAE49364.1"/>
    </source>
</evidence>
<dbReference type="KEGG" id="mag:amb0560"/>
<dbReference type="EMBL" id="AP007255">
    <property type="protein sequence ID" value="BAE49364.1"/>
    <property type="molecule type" value="Genomic_DNA"/>
</dbReference>
<protein>
    <recommendedName>
        <fullName evidence="3">DUF4136 domain-containing protein</fullName>
    </recommendedName>
</protein>
<keyword evidence="2" id="KW-1185">Reference proteome</keyword>
<dbReference type="STRING" id="342108.amb0560"/>
<name>Q2W9W1_PARM1</name>
<dbReference type="PROSITE" id="PS51257">
    <property type="entry name" value="PROKAR_LIPOPROTEIN"/>
    <property type="match status" value="1"/>
</dbReference>
<gene>
    <name evidence="1" type="ordered locus">amb0560</name>
</gene>
<reference evidence="1 2" key="1">
    <citation type="journal article" date="2005" name="DNA Res.">
        <title>Complete genome sequence of the facultative anaerobic magnetotactic bacterium Magnetospirillum sp. strain AMB-1.</title>
        <authorList>
            <person name="Matsunaga T."/>
            <person name="Okamura Y."/>
            <person name="Fukuda Y."/>
            <person name="Wahyudi A.T."/>
            <person name="Murase Y."/>
            <person name="Takeyama H."/>
        </authorList>
    </citation>
    <scope>NUCLEOTIDE SEQUENCE [LARGE SCALE GENOMIC DNA]</scope>
    <source>
        <strain evidence="2">ATCC 700264 / AMB-1</strain>
    </source>
</reference>
<dbReference type="OrthoDB" id="7375502at2"/>
<evidence type="ECO:0008006" key="3">
    <source>
        <dbReference type="Google" id="ProtNLM"/>
    </source>
</evidence>
<dbReference type="RefSeq" id="WP_011383003.1">
    <property type="nucleotide sequence ID" value="NC_007626.1"/>
</dbReference>
<dbReference type="Proteomes" id="UP000007058">
    <property type="component" value="Chromosome"/>
</dbReference>
<dbReference type="AlphaFoldDB" id="Q2W9W1"/>
<organism evidence="1 2">
    <name type="scientific">Paramagnetospirillum magneticum (strain ATCC 700264 / AMB-1)</name>
    <name type="common">Magnetospirillum magneticum</name>
    <dbReference type="NCBI Taxonomy" id="342108"/>
    <lineage>
        <taxon>Bacteria</taxon>
        <taxon>Pseudomonadati</taxon>
        <taxon>Pseudomonadota</taxon>
        <taxon>Alphaproteobacteria</taxon>
        <taxon>Rhodospirillales</taxon>
        <taxon>Magnetospirillaceae</taxon>
        <taxon>Paramagnetospirillum</taxon>
    </lineage>
</organism>
<evidence type="ECO:0000313" key="2">
    <source>
        <dbReference type="Proteomes" id="UP000007058"/>
    </source>
</evidence>
<sequence>MMRKFLSLGVAALAALLGGCGDGPSTVPGGYRSAATWSTFFAATASGPLLLEVHGNPFGGGKAELRDAVARAMSAAIPARPFTMTLDVQASASPKVRVVVVLGAPPSLDAAELCAGKVATAALRSEGGRVEVLAAFCDGGALLASVRGWVGRVEAADDARFVRLLGQVMRELAGDPPP</sequence>
<proteinExistence type="predicted"/>
<dbReference type="HOGENOM" id="CLU_1545780_0_0_5"/>
<accession>Q2W9W1</accession>